<feature type="region of interest" description="Disordered" evidence="1">
    <location>
        <begin position="167"/>
        <end position="256"/>
    </location>
</feature>
<gene>
    <name evidence="2" type="ORF">MSHO_07830</name>
</gene>
<evidence type="ECO:0000313" key="3">
    <source>
        <dbReference type="Proteomes" id="UP000467164"/>
    </source>
</evidence>
<accession>A0A7I7L6V1</accession>
<feature type="compositionally biased region" description="Pro residues" evidence="1">
    <location>
        <begin position="208"/>
        <end position="220"/>
    </location>
</feature>
<sequence>MPATLSQVRAWSTEHLVDAAGFWTKTADQWEDVFLQMRNQSYAIAWQGAGGDALRERTSADLPIDSAKADQLRQAAMIARNGVSDISAVQRRFLYAVEGAQNAGFTVGEDLSVTDTRTSATAAEQAARQAQAEGFAGDIRTRAIQLEGADLKVAGELTTATAHLGTVVFTPSPNPSVDQHGDGDRRSTGDDEGNIRAVDYVTGDEVPQRPPEGPVAPLPDPSATRWNGPPPAGEAERTGYWGVDLSRPSPDGSALPAPAPYRSAPPPCSFLEGAPSGVLTVDGQSAQYNDGVGFEMQNAYKFRISGTEFTGQTQMVQLGDTWYQAQWQHYSYEMNKIPVISGSGQIPALQLPIMSEANQWTPVSLGQIVQESGMYPSGTFYLPNAFGDPLQVVGGTLELDTPVVPVMTSGS</sequence>
<evidence type="ECO:0000313" key="2">
    <source>
        <dbReference type="EMBL" id="BBX55438.1"/>
    </source>
</evidence>
<reference evidence="2 3" key="1">
    <citation type="journal article" date="2019" name="Emerg. Microbes Infect.">
        <title>Comprehensive subspecies identification of 175 nontuberculous mycobacteria species based on 7547 genomic profiles.</title>
        <authorList>
            <person name="Matsumoto Y."/>
            <person name="Kinjo T."/>
            <person name="Motooka D."/>
            <person name="Nabeya D."/>
            <person name="Jung N."/>
            <person name="Uechi K."/>
            <person name="Horii T."/>
            <person name="Iida T."/>
            <person name="Fujita J."/>
            <person name="Nakamura S."/>
        </authorList>
    </citation>
    <scope>NUCLEOTIDE SEQUENCE [LARGE SCALE GENOMIC DNA]</scope>
    <source>
        <strain evidence="2 3">JCM 12657</strain>
    </source>
</reference>
<dbReference type="KEGG" id="msho:MSHO_07830"/>
<protein>
    <submittedName>
        <fullName evidence="2">Uncharacterized protein</fullName>
    </submittedName>
</protein>
<keyword evidence="3" id="KW-1185">Reference proteome</keyword>
<organism evidence="2 3">
    <name type="scientific">Mycobacterium shottsii</name>
    <dbReference type="NCBI Taxonomy" id="133549"/>
    <lineage>
        <taxon>Bacteria</taxon>
        <taxon>Bacillati</taxon>
        <taxon>Actinomycetota</taxon>
        <taxon>Actinomycetes</taxon>
        <taxon>Mycobacteriales</taxon>
        <taxon>Mycobacteriaceae</taxon>
        <taxon>Mycobacterium</taxon>
        <taxon>Mycobacterium ulcerans group</taxon>
    </lineage>
</organism>
<feature type="compositionally biased region" description="Basic and acidic residues" evidence="1">
    <location>
        <begin position="179"/>
        <end position="189"/>
    </location>
</feature>
<evidence type="ECO:0000256" key="1">
    <source>
        <dbReference type="SAM" id="MobiDB-lite"/>
    </source>
</evidence>
<proteinExistence type="predicted"/>
<name>A0A7I7L6V1_9MYCO</name>
<dbReference type="EMBL" id="AP022572">
    <property type="protein sequence ID" value="BBX55438.1"/>
    <property type="molecule type" value="Genomic_DNA"/>
</dbReference>
<dbReference type="Proteomes" id="UP000467164">
    <property type="component" value="Chromosome"/>
</dbReference>
<dbReference type="AlphaFoldDB" id="A0A7I7L6V1"/>